<dbReference type="OrthoDB" id="9797178at2"/>
<protein>
    <submittedName>
        <fullName evidence="2">Uncharacterized domain protein</fullName>
    </submittedName>
</protein>
<dbReference type="InterPro" id="IPR016181">
    <property type="entry name" value="Acyl_CoA_acyltransferase"/>
</dbReference>
<name>A0A024H587_9MICC</name>
<dbReference type="GO" id="GO:0016747">
    <property type="term" value="F:acyltransferase activity, transferring groups other than amino-acyl groups"/>
    <property type="evidence" value="ECO:0007669"/>
    <property type="project" value="InterPro"/>
</dbReference>
<evidence type="ECO:0000313" key="3">
    <source>
        <dbReference type="Proteomes" id="UP000035722"/>
    </source>
</evidence>
<dbReference type="Gene3D" id="3.30.2130.10">
    <property type="entry name" value="VC0802-like"/>
    <property type="match status" value="1"/>
</dbReference>
<evidence type="ECO:0000259" key="1">
    <source>
        <dbReference type="PROSITE" id="PS51186"/>
    </source>
</evidence>
<proteinExistence type="predicted"/>
<dbReference type="RefSeq" id="WP_050055897.1">
    <property type="nucleotide sequence ID" value="NZ_CAQI01000046.1"/>
</dbReference>
<dbReference type="Pfam" id="PF00583">
    <property type="entry name" value="Acetyltransf_1"/>
    <property type="match status" value="1"/>
</dbReference>
<dbReference type="PANTHER" id="PTHR39199:SF1">
    <property type="entry name" value="BLR5128 PROTEIN"/>
    <property type="match status" value="1"/>
</dbReference>
<dbReference type="EMBL" id="CAQI01000046">
    <property type="protein sequence ID" value="CCQ47032.1"/>
    <property type="molecule type" value="Genomic_DNA"/>
</dbReference>
<dbReference type="SUPFAM" id="SSF55729">
    <property type="entry name" value="Acyl-CoA N-acyltransferases (Nat)"/>
    <property type="match status" value="1"/>
</dbReference>
<dbReference type="InterPro" id="IPR000182">
    <property type="entry name" value="GNAT_dom"/>
</dbReference>
<comment type="caution">
    <text evidence="2">The sequence shown here is derived from an EMBL/GenBank/DDBJ whole genome shotgun (WGS) entry which is preliminary data.</text>
</comment>
<dbReference type="Gene3D" id="3.40.630.30">
    <property type="match status" value="1"/>
</dbReference>
<keyword evidence="3" id="KW-1185">Reference proteome</keyword>
<dbReference type="SUPFAM" id="SSF55021">
    <property type="entry name" value="ACT-like"/>
    <property type="match status" value="2"/>
</dbReference>
<reference evidence="3" key="1">
    <citation type="journal article" date="2014" name="Genome Announc.">
        <title>Genome Sequence of Arthrobacter siccitolerans 4J27, a Xeroprotectant-Producing Desiccation-Tolerant Microorganism.</title>
        <authorList>
            <person name="Manzanera M."/>
            <person name="Santa-Cruz-Calvo L."/>
            <person name="Vilchez J.I."/>
            <person name="Garcia-Fontana C."/>
            <person name="Silva-Castro G.A."/>
            <person name="Calvo C."/>
            <person name="Gonzalez-Lopez J."/>
        </authorList>
    </citation>
    <scope>NUCLEOTIDE SEQUENCE [LARGE SCALE GENOMIC DNA]</scope>
    <source>
        <strain evidence="3">4J27</strain>
    </source>
</reference>
<dbReference type="InterPro" id="IPR018717">
    <property type="entry name" value="DUF2241"/>
</dbReference>
<dbReference type="PANTHER" id="PTHR39199">
    <property type="entry name" value="BLR5128 PROTEIN"/>
    <property type="match status" value="1"/>
</dbReference>
<dbReference type="STRING" id="861266.ARTSIC4J27_3010"/>
<feature type="domain" description="N-acetyltransferase" evidence="1">
    <location>
        <begin position="160"/>
        <end position="313"/>
    </location>
</feature>
<dbReference type="Proteomes" id="UP000035722">
    <property type="component" value="Unassembled WGS sequence"/>
</dbReference>
<dbReference type="CDD" id="cd04301">
    <property type="entry name" value="NAT_SF"/>
    <property type="match status" value="1"/>
</dbReference>
<dbReference type="InterPro" id="IPR045865">
    <property type="entry name" value="ACT-like_dom_sf"/>
</dbReference>
<dbReference type="Pfam" id="PF13840">
    <property type="entry name" value="ACT_7"/>
    <property type="match status" value="1"/>
</dbReference>
<evidence type="ECO:0000313" key="2">
    <source>
        <dbReference type="EMBL" id="CCQ47032.1"/>
    </source>
</evidence>
<dbReference type="Pfam" id="PF10000">
    <property type="entry name" value="ACT_3"/>
    <property type="match status" value="1"/>
</dbReference>
<dbReference type="AlphaFoldDB" id="A0A024H587"/>
<dbReference type="InterPro" id="IPR027795">
    <property type="entry name" value="CASTOR_ACT_dom"/>
</dbReference>
<accession>A0A024H587</accession>
<sequence length="335" mass="35452">MTGEKNLQALLAGMRPVQRTGEYVYVLWPHGQPLATGIEAAVREAEGLTVVLPRAEADREGLSYDFVGAWITLEIHSALEAVGLTAAVSKALTDAGISCNVLAGFHHDHLLVPVADAPRALAVLAELSARSRQGPGEGPDIGWLQGDTQVQDGGRPVPGLQLRDEAPEDRDAILALTAEAFAISPATGLPAEGEPVEVNVLRELFEAKEYLPGFSVVAVLDGEVVGHVISTRGWVGSHELLGLGPIGVTPRLQRRGIGSALMKETIARANAAGESGIALLGSPEYYPRFGFVPAATLGVLAPDEAWGEHFQLLPLALWPGGVHGVFRYAEPFNRL</sequence>
<organism evidence="2 3">
    <name type="scientific">Pseudarthrobacter siccitolerans</name>
    <dbReference type="NCBI Taxonomy" id="861266"/>
    <lineage>
        <taxon>Bacteria</taxon>
        <taxon>Bacillati</taxon>
        <taxon>Actinomycetota</taxon>
        <taxon>Actinomycetes</taxon>
        <taxon>Micrococcales</taxon>
        <taxon>Micrococcaceae</taxon>
        <taxon>Pseudarthrobacter</taxon>
    </lineage>
</organism>
<gene>
    <name evidence="2" type="ORF">ARTSIC4J27_3010</name>
</gene>
<dbReference type="PROSITE" id="PS51186">
    <property type="entry name" value="GNAT"/>
    <property type="match status" value="1"/>
</dbReference>